<keyword evidence="2" id="KW-0479">Metal-binding</keyword>
<reference evidence="8 9" key="1">
    <citation type="journal article" date="2015" name="Genome Biol. Evol.">
        <title>Comparative Genomics of a Bacterivorous Green Alga Reveals Evolutionary Causalities and Consequences of Phago-Mixotrophic Mode of Nutrition.</title>
        <authorList>
            <person name="Burns J.A."/>
            <person name="Paasch A."/>
            <person name="Narechania A."/>
            <person name="Kim E."/>
        </authorList>
    </citation>
    <scope>NUCLEOTIDE SEQUENCE [LARGE SCALE GENOMIC DNA]</scope>
    <source>
        <strain evidence="8 9">PLY_AMNH</strain>
    </source>
</reference>
<feature type="compositionally biased region" description="Basic and acidic residues" evidence="6">
    <location>
        <begin position="131"/>
        <end position="155"/>
    </location>
</feature>
<keyword evidence="4" id="KW-0862">Zinc</keyword>
<evidence type="ECO:0000256" key="6">
    <source>
        <dbReference type="SAM" id="MobiDB-lite"/>
    </source>
</evidence>
<dbReference type="EMBL" id="LGRX02022864">
    <property type="protein sequence ID" value="KAK3255061.1"/>
    <property type="molecule type" value="Genomic_DNA"/>
</dbReference>
<feature type="region of interest" description="Disordered" evidence="6">
    <location>
        <begin position="129"/>
        <end position="155"/>
    </location>
</feature>
<name>A0AAE0KND7_9CHLO</name>
<evidence type="ECO:0000256" key="5">
    <source>
        <dbReference type="PROSITE-ProRule" id="PRU00146"/>
    </source>
</evidence>
<evidence type="ECO:0000256" key="1">
    <source>
        <dbReference type="ARBA" id="ARBA00004123"/>
    </source>
</evidence>
<keyword evidence="9" id="KW-1185">Reference proteome</keyword>
<dbReference type="Pfam" id="PF00628">
    <property type="entry name" value="PHD"/>
    <property type="match status" value="1"/>
</dbReference>
<dbReference type="Gene3D" id="3.40.630.30">
    <property type="match status" value="1"/>
</dbReference>
<dbReference type="SMART" id="SM00249">
    <property type="entry name" value="PHD"/>
    <property type="match status" value="1"/>
</dbReference>
<dbReference type="PROSITE" id="PS01359">
    <property type="entry name" value="ZF_PHD_1"/>
    <property type="match status" value="1"/>
</dbReference>
<dbReference type="Gene3D" id="3.30.40.10">
    <property type="entry name" value="Zinc/RING finger domain, C3HC4 (zinc finger)"/>
    <property type="match status" value="1"/>
</dbReference>
<comment type="subcellular location">
    <subcellularLocation>
        <location evidence="1">Nucleus</location>
    </subcellularLocation>
</comment>
<evidence type="ECO:0000256" key="4">
    <source>
        <dbReference type="ARBA" id="ARBA00022833"/>
    </source>
</evidence>
<dbReference type="InterPro" id="IPR019786">
    <property type="entry name" value="Zinc_finger_PHD-type_CS"/>
</dbReference>
<feature type="region of interest" description="Disordered" evidence="6">
    <location>
        <begin position="674"/>
        <end position="714"/>
    </location>
</feature>
<dbReference type="PANTHER" id="PTHR45915:SF2">
    <property type="entry name" value="TOUTATIS, ISOFORM E"/>
    <property type="match status" value="1"/>
</dbReference>
<dbReference type="InterPro" id="IPR013083">
    <property type="entry name" value="Znf_RING/FYVE/PHD"/>
</dbReference>
<evidence type="ECO:0000256" key="3">
    <source>
        <dbReference type="ARBA" id="ARBA00022771"/>
    </source>
</evidence>
<keyword evidence="3 5" id="KW-0863">Zinc-finger</keyword>
<dbReference type="SUPFAM" id="SSF55729">
    <property type="entry name" value="Acyl-CoA N-acyltransferases (Nat)"/>
    <property type="match status" value="1"/>
</dbReference>
<dbReference type="PANTHER" id="PTHR45915">
    <property type="entry name" value="TRANSCRIPTION INTERMEDIARY FACTOR"/>
    <property type="match status" value="1"/>
</dbReference>
<dbReference type="InterPro" id="IPR011011">
    <property type="entry name" value="Znf_FYVE_PHD"/>
</dbReference>
<dbReference type="InterPro" id="IPR016181">
    <property type="entry name" value="Acyl_CoA_acyltransferase"/>
</dbReference>
<dbReference type="AlphaFoldDB" id="A0AAE0KND7"/>
<dbReference type="GO" id="GO:0000785">
    <property type="term" value="C:chromatin"/>
    <property type="evidence" value="ECO:0007669"/>
    <property type="project" value="TreeGrafter"/>
</dbReference>
<organism evidence="8 9">
    <name type="scientific">Cymbomonas tetramitiformis</name>
    <dbReference type="NCBI Taxonomy" id="36881"/>
    <lineage>
        <taxon>Eukaryota</taxon>
        <taxon>Viridiplantae</taxon>
        <taxon>Chlorophyta</taxon>
        <taxon>Pyramimonadophyceae</taxon>
        <taxon>Pyramimonadales</taxon>
        <taxon>Pyramimonadaceae</taxon>
        <taxon>Cymbomonas</taxon>
    </lineage>
</organism>
<evidence type="ECO:0000256" key="2">
    <source>
        <dbReference type="ARBA" id="ARBA00022723"/>
    </source>
</evidence>
<protein>
    <recommendedName>
        <fullName evidence="7">PHD-type domain-containing protein</fullName>
    </recommendedName>
</protein>
<dbReference type="PROSITE" id="PS50016">
    <property type="entry name" value="ZF_PHD_2"/>
    <property type="match status" value="1"/>
</dbReference>
<dbReference type="GO" id="GO:0005634">
    <property type="term" value="C:nucleus"/>
    <property type="evidence" value="ECO:0007669"/>
    <property type="project" value="UniProtKB-SubCell"/>
</dbReference>
<sequence length="751" mass="85339">MSIPENDAPAISLKDTRAYQWARDCADKATSVTQVGPAELRQYFTDLNTVEQVLALGTITGAPYEVAVRWQELGLTFRGELCRVSRKEPMGRRFGSPAAVTRHFLMIQYYDGQSQEEFLENPKRSFFLRRRTPEHMRREAQRHEREQRRCQQDQRRLEQEALEALQLEQQDGEEQREEQERRQRQVEQDQRRLEQEALEALQLEQQEWEQKEDQERRQRQVEQRQREQIELGMRQGMSMENAAEGGIGVPTAAGAPAATVVPAAGGVPVARQERAHRSCQRKKTEFHFEQLLCATPQVSVRAFSNQVARSGEEERLFTKAINVLGSTFPMIRANMRECDPRPCALYIPVMRANMRECPRPCALYIPVMRANMRECDPRPCALYIPMIRANMRETVENHNTALLLLGAEAVTVATYTVRPDMLCVHLFTTHDRRREQQFGGLLLAWLKRLASEKGLGYLLVGAISEPDVLSFWRRFGFTEVERHGQVLARYKCSMEAQTNRFQNTTLVAVAVQPDEGEVDSRVLKMQEAARLRSARGGRRGPYRRRAPPVRCHEGCESAEGSGSSQHADEFVEDGTACGVCHRTDDDENNDMLLCDGMGCDVALHLRCLDPPLSRLPDGDWHCPACEEEAREQHMRSSEALAAKSLATAQRLFGLESSKRNVERPSRLAIRNLEHQRKRARKHTSIEQSAGINLTEEVSEEEEFEPLQGSAQPVSTNTGCAVRGRLVDTSWPQGLNLGGMLGTSKQYPISIC</sequence>
<comment type="caution">
    <text evidence="8">The sequence shown here is derived from an EMBL/GenBank/DDBJ whole genome shotgun (WGS) entry which is preliminary data.</text>
</comment>
<dbReference type="InterPro" id="IPR019787">
    <property type="entry name" value="Znf_PHD-finger"/>
</dbReference>
<proteinExistence type="predicted"/>
<dbReference type="SUPFAM" id="SSF57903">
    <property type="entry name" value="FYVE/PHD zinc finger"/>
    <property type="match status" value="1"/>
</dbReference>
<feature type="domain" description="PHD-type" evidence="7">
    <location>
        <begin position="574"/>
        <end position="628"/>
    </location>
</feature>
<dbReference type="GO" id="GO:0008270">
    <property type="term" value="F:zinc ion binding"/>
    <property type="evidence" value="ECO:0007669"/>
    <property type="project" value="UniProtKB-KW"/>
</dbReference>
<evidence type="ECO:0000313" key="8">
    <source>
        <dbReference type="EMBL" id="KAK3255061.1"/>
    </source>
</evidence>
<accession>A0AAE0KND7</accession>
<evidence type="ECO:0000313" key="9">
    <source>
        <dbReference type="Proteomes" id="UP001190700"/>
    </source>
</evidence>
<dbReference type="InterPro" id="IPR001965">
    <property type="entry name" value="Znf_PHD"/>
</dbReference>
<dbReference type="Proteomes" id="UP001190700">
    <property type="component" value="Unassembled WGS sequence"/>
</dbReference>
<evidence type="ECO:0000259" key="7">
    <source>
        <dbReference type="PROSITE" id="PS50016"/>
    </source>
</evidence>
<gene>
    <name evidence="8" type="ORF">CYMTET_35751</name>
</gene>